<name>A0A183DM08_9BILA</name>
<reference evidence="2 3" key="2">
    <citation type="submission" date="2018-11" db="EMBL/GenBank/DDBJ databases">
        <authorList>
            <consortium name="Pathogen Informatics"/>
        </authorList>
    </citation>
    <scope>NUCLEOTIDE SEQUENCE [LARGE SCALE GENOMIC DNA]</scope>
</reference>
<dbReference type="AlphaFoldDB" id="A0A183DM08"/>
<reference evidence="4" key="1">
    <citation type="submission" date="2016-06" db="UniProtKB">
        <authorList>
            <consortium name="WormBaseParasite"/>
        </authorList>
    </citation>
    <scope>IDENTIFICATION</scope>
</reference>
<dbReference type="WBParaSite" id="GPUH_0000976001-mRNA-1">
    <property type="protein sequence ID" value="GPUH_0000976001-mRNA-1"/>
    <property type="gene ID" value="GPUH_0000976001"/>
</dbReference>
<organism evidence="4">
    <name type="scientific">Gongylonema pulchrum</name>
    <dbReference type="NCBI Taxonomy" id="637853"/>
    <lineage>
        <taxon>Eukaryota</taxon>
        <taxon>Metazoa</taxon>
        <taxon>Ecdysozoa</taxon>
        <taxon>Nematoda</taxon>
        <taxon>Chromadorea</taxon>
        <taxon>Rhabditida</taxon>
        <taxon>Spirurina</taxon>
        <taxon>Spiruromorpha</taxon>
        <taxon>Spiruroidea</taxon>
        <taxon>Gongylonematidae</taxon>
        <taxon>Gongylonema</taxon>
    </lineage>
</organism>
<feature type="region of interest" description="Disordered" evidence="1">
    <location>
        <begin position="1"/>
        <end position="34"/>
    </location>
</feature>
<keyword evidence="3" id="KW-1185">Reference proteome</keyword>
<protein>
    <submittedName>
        <fullName evidence="4">Transposase</fullName>
    </submittedName>
</protein>
<dbReference type="OrthoDB" id="2067at2759"/>
<sequence>MDEGDSGIVPEHGQANTGETTSEVERPHGTPVRYRVDSESAVLNRMEKLPAALTGRVAQTVAQVYAGDHCGILCRGVKANTVRRGMWAGAVGTIATSNSFK</sequence>
<accession>A0A183DM08</accession>
<feature type="compositionally biased region" description="Basic and acidic residues" evidence="1">
    <location>
        <begin position="23"/>
        <end position="34"/>
    </location>
</feature>
<dbReference type="Gene3D" id="2.40.30.10">
    <property type="entry name" value="Translation factors"/>
    <property type="match status" value="1"/>
</dbReference>
<dbReference type="Proteomes" id="UP000271098">
    <property type="component" value="Unassembled WGS sequence"/>
</dbReference>
<gene>
    <name evidence="2" type="ORF">GPUH_LOCUS9750</name>
</gene>
<proteinExistence type="predicted"/>
<evidence type="ECO:0000313" key="4">
    <source>
        <dbReference type="WBParaSite" id="GPUH_0000976001-mRNA-1"/>
    </source>
</evidence>
<evidence type="ECO:0000313" key="2">
    <source>
        <dbReference type="EMBL" id="VDK76810.1"/>
    </source>
</evidence>
<dbReference type="EMBL" id="UYRT01033426">
    <property type="protein sequence ID" value="VDK76810.1"/>
    <property type="molecule type" value="Genomic_DNA"/>
</dbReference>
<evidence type="ECO:0000256" key="1">
    <source>
        <dbReference type="SAM" id="MobiDB-lite"/>
    </source>
</evidence>
<evidence type="ECO:0000313" key="3">
    <source>
        <dbReference type="Proteomes" id="UP000271098"/>
    </source>
</evidence>